<proteinExistence type="predicted"/>
<reference evidence="4 5" key="1">
    <citation type="submission" date="2024-09" db="EMBL/GenBank/DDBJ databases">
        <title>Draft genome sequence of multifaceted antimicrobials producing Streptomyces sp. strain FH1.</title>
        <authorList>
            <person name="Hassan F."/>
            <person name="Ali H."/>
            <person name="Hassan N."/>
            <person name="Nawaz A."/>
        </authorList>
    </citation>
    <scope>NUCLEOTIDE SEQUENCE [LARGE SCALE GENOMIC DNA]</scope>
    <source>
        <strain evidence="4 5">FH1</strain>
    </source>
</reference>
<feature type="domain" description="Tetracycline repressor TetR C-terminal" evidence="3">
    <location>
        <begin position="17"/>
        <end position="79"/>
    </location>
</feature>
<dbReference type="EMBL" id="JBHGBT010000001">
    <property type="protein sequence ID" value="MFB4193120.1"/>
    <property type="molecule type" value="Genomic_DNA"/>
</dbReference>
<accession>A0ABV4ZH72</accession>
<evidence type="ECO:0000256" key="1">
    <source>
        <dbReference type="ARBA" id="ARBA00023015"/>
    </source>
</evidence>
<comment type="caution">
    <text evidence="4">The sequence shown here is derived from an EMBL/GenBank/DDBJ whole genome shotgun (WGS) entry which is preliminary data.</text>
</comment>
<dbReference type="InterPro" id="IPR036271">
    <property type="entry name" value="Tet_transcr_reg_TetR-rel_C_sf"/>
</dbReference>
<gene>
    <name evidence="4" type="ORF">ACE11A_01910</name>
</gene>
<evidence type="ECO:0000259" key="3">
    <source>
        <dbReference type="Pfam" id="PF02909"/>
    </source>
</evidence>
<dbReference type="Proteomes" id="UP001577267">
    <property type="component" value="Unassembled WGS sequence"/>
</dbReference>
<dbReference type="InterPro" id="IPR004111">
    <property type="entry name" value="Repressor_TetR_C"/>
</dbReference>
<dbReference type="RefSeq" id="WP_375061163.1">
    <property type="nucleotide sequence ID" value="NZ_JBHGBT010000001.1"/>
</dbReference>
<keyword evidence="1" id="KW-0805">Transcription regulation</keyword>
<dbReference type="Pfam" id="PF02909">
    <property type="entry name" value="TetR_C_1"/>
    <property type="match status" value="1"/>
</dbReference>
<organism evidence="4 5">
    <name type="scientific">Streptomyces carpaticus</name>
    <dbReference type="NCBI Taxonomy" id="285558"/>
    <lineage>
        <taxon>Bacteria</taxon>
        <taxon>Bacillati</taxon>
        <taxon>Actinomycetota</taxon>
        <taxon>Actinomycetes</taxon>
        <taxon>Kitasatosporales</taxon>
        <taxon>Streptomycetaceae</taxon>
        <taxon>Streptomyces</taxon>
    </lineage>
</organism>
<evidence type="ECO:0000256" key="2">
    <source>
        <dbReference type="ARBA" id="ARBA00023163"/>
    </source>
</evidence>
<dbReference type="SUPFAM" id="SSF48498">
    <property type="entry name" value="Tetracyclin repressor-like, C-terminal domain"/>
    <property type="match status" value="1"/>
</dbReference>
<dbReference type="Gene3D" id="1.10.357.10">
    <property type="entry name" value="Tetracycline Repressor, domain 2"/>
    <property type="match status" value="1"/>
</dbReference>
<keyword evidence="5" id="KW-1185">Reference proteome</keyword>
<evidence type="ECO:0000313" key="5">
    <source>
        <dbReference type="Proteomes" id="UP001577267"/>
    </source>
</evidence>
<evidence type="ECO:0000313" key="4">
    <source>
        <dbReference type="EMBL" id="MFB4193120.1"/>
    </source>
</evidence>
<name>A0ABV4ZH72_9ACTN</name>
<keyword evidence="2" id="KW-0804">Transcription</keyword>
<sequence>MFTAVSTSGPARLTVAVGALTAYAQGFTAAGNRWRGREYPAVRHERYPTPAAHTELGNDDFDTSFGLGLDTILDGIAAQLPGPPSR</sequence>
<protein>
    <submittedName>
        <fullName evidence="4">TetR/AcrR family transcriptional regulator C-terminal domain-containing protein</fullName>
    </submittedName>
</protein>